<dbReference type="AlphaFoldDB" id="A0AAD9UV40"/>
<dbReference type="EMBL" id="JARQWQ010000102">
    <property type="protein sequence ID" value="KAK2551089.1"/>
    <property type="molecule type" value="Genomic_DNA"/>
</dbReference>
<protein>
    <submittedName>
        <fullName evidence="2">Uncharacterized protein</fullName>
    </submittedName>
</protein>
<evidence type="ECO:0000313" key="2">
    <source>
        <dbReference type="EMBL" id="KAK2551089.1"/>
    </source>
</evidence>
<feature type="compositionally biased region" description="Basic and acidic residues" evidence="1">
    <location>
        <begin position="1"/>
        <end position="16"/>
    </location>
</feature>
<name>A0AAD9UV40_ACRCE</name>
<keyword evidence="3" id="KW-1185">Reference proteome</keyword>
<feature type="region of interest" description="Disordered" evidence="1">
    <location>
        <begin position="1"/>
        <end position="24"/>
    </location>
</feature>
<gene>
    <name evidence="2" type="ORF">P5673_028153</name>
</gene>
<reference evidence="2" key="1">
    <citation type="journal article" date="2023" name="G3 (Bethesda)">
        <title>Whole genome assembly and annotation of the endangered Caribbean coral Acropora cervicornis.</title>
        <authorList>
            <person name="Selwyn J.D."/>
            <person name="Vollmer S.V."/>
        </authorList>
    </citation>
    <scope>NUCLEOTIDE SEQUENCE</scope>
    <source>
        <strain evidence="2">K2</strain>
    </source>
</reference>
<comment type="caution">
    <text evidence="2">The sequence shown here is derived from an EMBL/GenBank/DDBJ whole genome shotgun (WGS) entry which is preliminary data.</text>
</comment>
<organism evidence="2 3">
    <name type="scientific">Acropora cervicornis</name>
    <name type="common">Staghorn coral</name>
    <dbReference type="NCBI Taxonomy" id="6130"/>
    <lineage>
        <taxon>Eukaryota</taxon>
        <taxon>Metazoa</taxon>
        <taxon>Cnidaria</taxon>
        <taxon>Anthozoa</taxon>
        <taxon>Hexacorallia</taxon>
        <taxon>Scleractinia</taxon>
        <taxon>Astrocoeniina</taxon>
        <taxon>Acroporidae</taxon>
        <taxon>Acropora</taxon>
    </lineage>
</organism>
<proteinExistence type="predicted"/>
<reference evidence="2" key="2">
    <citation type="journal article" date="2023" name="Science">
        <title>Genomic signatures of disease resistance in endangered staghorn corals.</title>
        <authorList>
            <person name="Vollmer S.V."/>
            <person name="Selwyn J.D."/>
            <person name="Despard B.A."/>
            <person name="Roesel C.L."/>
        </authorList>
    </citation>
    <scope>NUCLEOTIDE SEQUENCE</scope>
    <source>
        <strain evidence="2">K2</strain>
    </source>
</reference>
<evidence type="ECO:0000256" key="1">
    <source>
        <dbReference type="SAM" id="MobiDB-lite"/>
    </source>
</evidence>
<accession>A0AAD9UV40</accession>
<sequence>MREMLAKNEDCDRPKYEGVSGNTCEEERESFGSIEEASSFWKELWEGEGSGNSQAVWLDEGMWRGSHMKGNFELKKQKQDDS</sequence>
<dbReference type="Proteomes" id="UP001249851">
    <property type="component" value="Unassembled WGS sequence"/>
</dbReference>
<evidence type="ECO:0000313" key="3">
    <source>
        <dbReference type="Proteomes" id="UP001249851"/>
    </source>
</evidence>